<reference evidence="2 3" key="1">
    <citation type="submission" date="2016-04" db="EMBL/GenBank/DDBJ databases">
        <title>A degradative enzymes factory behind the ericoid mycorrhizal symbiosis.</title>
        <authorList>
            <consortium name="DOE Joint Genome Institute"/>
            <person name="Martino E."/>
            <person name="Morin E."/>
            <person name="Grelet G."/>
            <person name="Kuo A."/>
            <person name="Kohler A."/>
            <person name="Daghino S."/>
            <person name="Barry K."/>
            <person name="Choi C."/>
            <person name="Cichocki N."/>
            <person name="Clum A."/>
            <person name="Copeland A."/>
            <person name="Hainaut M."/>
            <person name="Haridas S."/>
            <person name="Labutti K."/>
            <person name="Lindquist E."/>
            <person name="Lipzen A."/>
            <person name="Khouja H.-R."/>
            <person name="Murat C."/>
            <person name="Ohm R."/>
            <person name="Olson A."/>
            <person name="Spatafora J."/>
            <person name="Veneault-Fourrey C."/>
            <person name="Henrissat B."/>
            <person name="Grigoriev I."/>
            <person name="Martin F."/>
            <person name="Perotto S."/>
        </authorList>
    </citation>
    <scope>NUCLEOTIDE SEQUENCE [LARGE SCALE GENOMIC DNA]</scope>
    <source>
        <strain evidence="2 3">F</strain>
    </source>
</reference>
<dbReference type="AlphaFoldDB" id="A0A2J6R6K7"/>
<protein>
    <submittedName>
        <fullName evidence="2">HET-domain-containing protein</fullName>
    </submittedName>
</protein>
<evidence type="ECO:0000259" key="1">
    <source>
        <dbReference type="Pfam" id="PF06985"/>
    </source>
</evidence>
<name>A0A2J6R6K7_HYAVF</name>
<organism evidence="2 3">
    <name type="scientific">Hyaloscypha variabilis (strain UAMH 11265 / GT02V1 / F)</name>
    <name type="common">Meliniomyces variabilis</name>
    <dbReference type="NCBI Taxonomy" id="1149755"/>
    <lineage>
        <taxon>Eukaryota</taxon>
        <taxon>Fungi</taxon>
        <taxon>Dikarya</taxon>
        <taxon>Ascomycota</taxon>
        <taxon>Pezizomycotina</taxon>
        <taxon>Leotiomycetes</taxon>
        <taxon>Helotiales</taxon>
        <taxon>Hyaloscyphaceae</taxon>
        <taxon>Hyaloscypha</taxon>
        <taxon>Hyaloscypha variabilis</taxon>
    </lineage>
</organism>
<dbReference type="Proteomes" id="UP000235786">
    <property type="component" value="Unassembled WGS sequence"/>
</dbReference>
<evidence type="ECO:0000313" key="3">
    <source>
        <dbReference type="Proteomes" id="UP000235786"/>
    </source>
</evidence>
<feature type="domain" description="Heterokaryon incompatibility" evidence="1">
    <location>
        <begin position="281"/>
        <end position="427"/>
    </location>
</feature>
<dbReference type="OrthoDB" id="3486565at2759"/>
<proteinExistence type="predicted"/>
<dbReference type="Pfam" id="PF06985">
    <property type="entry name" value="HET"/>
    <property type="match status" value="1"/>
</dbReference>
<dbReference type="InterPro" id="IPR010730">
    <property type="entry name" value="HET"/>
</dbReference>
<dbReference type="PANTHER" id="PTHR33112">
    <property type="entry name" value="DOMAIN PROTEIN, PUTATIVE-RELATED"/>
    <property type="match status" value="1"/>
</dbReference>
<keyword evidence="3" id="KW-1185">Reference proteome</keyword>
<dbReference type="PANTHER" id="PTHR33112:SF8">
    <property type="entry name" value="HETEROKARYON INCOMPATIBILITY DOMAIN-CONTAINING PROTEIN"/>
    <property type="match status" value="1"/>
</dbReference>
<accession>A0A2J6R6K7</accession>
<sequence>MNSDHDLSTHEVGSEGSQFVAQKLGSDEKDFKEWFQMYTVADGNWLTKDSDVIQVVNSDELDADFVEQRIRESTPEALVTKGFCAKCQDLFDDWPTLGPSSTRGHDSKPEPDENGYYHTIARSCSTFELEGSTRSGCRFCTFLLQSFKDNKTLDIFRKIEARLDHLKENALLSLSIQHDGTSPSQNVWLNLPGKVSTSRQLVATEGVIATLESYFHPASADCHDNPLDVLDIARNWLSTCSENHEHCKSNDDGTLPTRLISISGESPRLVLTSERPKRPRYATLSHSWGSRQMIQLTSEELDSFMKVIPVERLPKTFKDAIKIAQRLGLDYLWIDSLCIIQNSDDDWQKESALMGSVYSGSTINIAASSSRDSSQGCFLKPPNFSGGLRARVTHSGQQRVQDFRSPEVYNLSTFATHLGSRGWALQEKMLPPRTIHFSDRGAFWECRTTIASEYLPDGFPSLNVSPLVRREGKFEELWPQIVQLYSATNLTFGKDKLPALSGIARHGYNETGDQYLAGLWRAQLEEQLCWSRDGSKSTTKRPPWRAPTWSWASVDGRVSWDAHGEEYLENKYAHVLDASTTKYGHDPFGQVTSGVIRLACSTMTAGHLGHSKQSDNPEAEEGATIVLDTGFEFPIQIDCLDDDNQKSDRLIHLLPIRGGRTGFSMSGDGWSWEQLVVEGIVLRATGITKGEFSRIGSFKLYNTKSKYERFLQWLEEHGTVTAEAACAEITSNSKNPDERYVIMLV</sequence>
<dbReference type="EMBL" id="KZ613954">
    <property type="protein sequence ID" value="PMD34152.1"/>
    <property type="molecule type" value="Genomic_DNA"/>
</dbReference>
<evidence type="ECO:0000313" key="2">
    <source>
        <dbReference type="EMBL" id="PMD34152.1"/>
    </source>
</evidence>
<gene>
    <name evidence="2" type="ORF">L207DRAFT_588751</name>
</gene>